<evidence type="ECO:0000259" key="2">
    <source>
        <dbReference type="Pfam" id="PF03151"/>
    </source>
</evidence>
<dbReference type="Proteomes" id="UP000729402">
    <property type="component" value="Unassembled WGS sequence"/>
</dbReference>
<evidence type="ECO:0000256" key="1">
    <source>
        <dbReference type="SAM" id="Phobius"/>
    </source>
</evidence>
<evidence type="ECO:0000313" key="4">
    <source>
        <dbReference type="Proteomes" id="UP000729402"/>
    </source>
</evidence>
<accession>A0A8J5RQQ8</accession>
<keyword evidence="4" id="KW-1185">Reference proteome</keyword>
<keyword evidence="1" id="KW-0472">Membrane</keyword>
<comment type="caution">
    <text evidence="3">The sequence shown here is derived from an EMBL/GenBank/DDBJ whole genome shotgun (WGS) entry which is preliminary data.</text>
</comment>
<feature type="domain" description="Sugar phosphate transporter" evidence="2">
    <location>
        <begin position="209"/>
        <end position="279"/>
    </location>
</feature>
<dbReference type="InterPro" id="IPR004853">
    <property type="entry name" value="Sugar_P_trans_dom"/>
</dbReference>
<feature type="transmembrane region" description="Helical" evidence="1">
    <location>
        <begin position="241"/>
        <end position="261"/>
    </location>
</feature>
<protein>
    <recommendedName>
        <fullName evidence="2">Sugar phosphate transporter domain-containing protein</fullName>
    </recommendedName>
</protein>
<name>A0A8J5RQQ8_ZIZPA</name>
<dbReference type="Pfam" id="PF03151">
    <property type="entry name" value="TPT"/>
    <property type="match status" value="1"/>
</dbReference>
<dbReference type="AlphaFoldDB" id="A0A8J5RQQ8"/>
<keyword evidence="1" id="KW-1133">Transmembrane helix</keyword>
<feature type="transmembrane region" description="Helical" evidence="1">
    <location>
        <begin position="201"/>
        <end position="220"/>
    </location>
</feature>
<reference evidence="3" key="1">
    <citation type="journal article" date="2021" name="bioRxiv">
        <title>Whole Genome Assembly and Annotation of Northern Wild Rice, Zizania palustris L., Supports a Whole Genome Duplication in the Zizania Genus.</title>
        <authorList>
            <person name="Haas M."/>
            <person name="Kono T."/>
            <person name="Macchietto M."/>
            <person name="Millas R."/>
            <person name="McGilp L."/>
            <person name="Shao M."/>
            <person name="Duquette J."/>
            <person name="Hirsch C.N."/>
            <person name="Kimball J."/>
        </authorList>
    </citation>
    <scope>NUCLEOTIDE SEQUENCE</scope>
    <source>
        <tissue evidence="3">Fresh leaf tissue</tissue>
    </source>
</reference>
<sequence length="284" mass="31115">MNAPKWAAILPSTITALRKAILRQLNLHASVLQVRPSTLIIQFPTVEGASGRSDAFGRSVREEDDEEALKWAAIEKLPTYDCIRKGILAGAADTEEAYGRLGLRAAGDPGDWASKRRGLQVAGVWATGLWAAGPPDGAGSGRRCFGWRGLRVAGGSERRPLGVVMWWVWWKLPKVKAFLAVVAGMAMLIFIRFIVHDQDNLFVAAEAATIMLASWAIRIAEAPKHRLDFWKALSPVMIAHTIGNVAATVSIAKVVISFIHIIKSGEPAFSVLVSRFFLMSTYWR</sequence>
<feature type="transmembrane region" description="Helical" evidence="1">
    <location>
        <begin position="175"/>
        <end position="195"/>
    </location>
</feature>
<keyword evidence="1" id="KW-0812">Transmembrane</keyword>
<reference evidence="3" key="2">
    <citation type="submission" date="2021-02" db="EMBL/GenBank/DDBJ databases">
        <authorList>
            <person name="Kimball J.A."/>
            <person name="Haas M.W."/>
            <person name="Macchietto M."/>
            <person name="Kono T."/>
            <person name="Duquette J."/>
            <person name="Shao M."/>
        </authorList>
    </citation>
    <scope>NUCLEOTIDE SEQUENCE</scope>
    <source>
        <tissue evidence="3">Fresh leaf tissue</tissue>
    </source>
</reference>
<organism evidence="3 4">
    <name type="scientific">Zizania palustris</name>
    <name type="common">Northern wild rice</name>
    <dbReference type="NCBI Taxonomy" id="103762"/>
    <lineage>
        <taxon>Eukaryota</taxon>
        <taxon>Viridiplantae</taxon>
        <taxon>Streptophyta</taxon>
        <taxon>Embryophyta</taxon>
        <taxon>Tracheophyta</taxon>
        <taxon>Spermatophyta</taxon>
        <taxon>Magnoliopsida</taxon>
        <taxon>Liliopsida</taxon>
        <taxon>Poales</taxon>
        <taxon>Poaceae</taxon>
        <taxon>BOP clade</taxon>
        <taxon>Oryzoideae</taxon>
        <taxon>Oryzeae</taxon>
        <taxon>Zizaniinae</taxon>
        <taxon>Zizania</taxon>
    </lineage>
</organism>
<gene>
    <name evidence="3" type="ORF">GUJ93_ZPchr0001g32796</name>
</gene>
<evidence type="ECO:0000313" key="3">
    <source>
        <dbReference type="EMBL" id="KAG8052312.1"/>
    </source>
</evidence>
<dbReference type="EMBL" id="JAAALK010000288">
    <property type="protein sequence ID" value="KAG8052312.1"/>
    <property type="molecule type" value="Genomic_DNA"/>
</dbReference>
<proteinExistence type="predicted"/>
<dbReference type="OrthoDB" id="938435at2759"/>